<dbReference type="EMBL" id="CALNXJ010000029">
    <property type="protein sequence ID" value="CAH3135200.1"/>
    <property type="molecule type" value="Genomic_DNA"/>
</dbReference>
<dbReference type="Proteomes" id="UP001159428">
    <property type="component" value="Unassembled WGS sequence"/>
</dbReference>
<name>A0AAU9X4A4_9CNID</name>
<feature type="compositionally biased region" description="Basic and acidic residues" evidence="1">
    <location>
        <begin position="158"/>
        <end position="169"/>
    </location>
</feature>
<accession>A0AAU9X4A4</accession>
<reference evidence="2 3" key="1">
    <citation type="submission" date="2022-05" db="EMBL/GenBank/DDBJ databases">
        <authorList>
            <consortium name="Genoscope - CEA"/>
            <person name="William W."/>
        </authorList>
    </citation>
    <scope>NUCLEOTIDE SEQUENCE [LARGE SCALE GENOMIC DNA]</scope>
</reference>
<feature type="region of interest" description="Disordered" evidence="1">
    <location>
        <begin position="158"/>
        <end position="177"/>
    </location>
</feature>
<proteinExistence type="predicted"/>
<evidence type="ECO:0000256" key="1">
    <source>
        <dbReference type="SAM" id="MobiDB-lite"/>
    </source>
</evidence>
<keyword evidence="3" id="KW-1185">Reference proteome</keyword>
<sequence length="177" mass="20629">MSDDIPLRTQQLCTEDENYRIRVFSYARPATNGGTGSRRQLVLFITRALEDSWWLDILQKQLDQGMVNARSVYTDSFRWRKSEGTKLLVQLIMGDFRVDKKVDRRKIEEMKLAENFVFTMPNSDASYMTVEATLMNESRDIIFQTGEMDLELSTFQDETRPAVENEHEGNQPIEMEA</sequence>
<evidence type="ECO:0000313" key="2">
    <source>
        <dbReference type="EMBL" id="CAH3135200.1"/>
    </source>
</evidence>
<gene>
    <name evidence="2" type="ORF">PMEA_00016061</name>
</gene>
<evidence type="ECO:0000313" key="3">
    <source>
        <dbReference type="Proteomes" id="UP001159428"/>
    </source>
</evidence>
<organism evidence="2 3">
    <name type="scientific">Pocillopora meandrina</name>
    <dbReference type="NCBI Taxonomy" id="46732"/>
    <lineage>
        <taxon>Eukaryota</taxon>
        <taxon>Metazoa</taxon>
        <taxon>Cnidaria</taxon>
        <taxon>Anthozoa</taxon>
        <taxon>Hexacorallia</taxon>
        <taxon>Scleractinia</taxon>
        <taxon>Astrocoeniina</taxon>
        <taxon>Pocilloporidae</taxon>
        <taxon>Pocillopora</taxon>
    </lineage>
</organism>
<comment type="caution">
    <text evidence="2">The sequence shown here is derived from an EMBL/GenBank/DDBJ whole genome shotgun (WGS) entry which is preliminary data.</text>
</comment>
<protein>
    <submittedName>
        <fullName evidence="2">Uncharacterized protein</fullName>
    </submittedName>
</protein>
<dbReference type="AlphaFoldDB" id="A0AAU9X4A4"/>